<keyword evidence="1" id="KW-0472">Membrane</keyword>
<dbReference type="InterPro" id="IPR001036">
    <property type="entry name" value="Acrflvin-R"/>
</dbReference>
<dbReference type="InterPro" id="IPR027463">
    <property type="entry name" value="AcrB_DN_DC_subdom"/>
</dbReference>
<feature type="transmembrane region" description="Helical" evidence="1">
    <location>
        <begin position="872"/>
        <end position="888"/>
    </location>
</feature>
<feature type="transmembrane region" description="Helical" evidence="1">
    <location>
        <begin position="397"/>
        <end position="421"/>
    </location>
</feature>
<feature type="transmembrane region" description="Helical" evidence="1">
    <location>
        <begin position="442"/>
        <end position="460"/>
    </location>
</feature>
<dbReference type="SUPFAM" id="SSF82866">
    <property type="entry name" value="Multidrug efflux transporter AcrB transmembrane domain"/>
    <property type="match status" value="2"/>
</dbReference>
<dbReference type="Gene3D" id="3.30.2090.10">
    <property type="entry name" value="Multidrug efflux transporter AcrB TolC docking domain, DN and DC subdomains"/>
    <property type="match status" value="2"/>
</dbReference>
<name>A0A0W0XLL8_9GAMM</name>
<dbReference type="GO" id="GO:0042910">
    <property type="term" value="F:xenobiotic transmembrane transporter activity"/>
    <property type="evidence" value="ECO:0007669"/>
    <property type="project" value="TreeGrafter"/>
</dbReference>
<feature type="transmembrane region" description="Helical" evidence="1">
    <location>
        <begin position="988"/>
        <end position="1020"/>
    </location>
</feature>
<dbReference type="Gene3D" id="3.30.70.1430">
    <property type="entry name" value="Multidrug efflux transporter AcrB pore domain"/>
    <property type="match status" value="2"/>
</dbReference>
<keyword evidence="3" id="KW-1185">Reference proteome</keyword>
<keyword evidence="1" id="KW-0812">Transmembrane</keyword>
<dbReference type="Gene3D" id="3.30.70.1320">
    <property type="entry name" value="Multidrug efflux transporter AcrB pore domain like"/>
    <property type="match status" value="1"/>
</dbReference>
<proteinExistence type="predicted"/>
<feature type="transmembrane region" description="Helical" evidence="1">
    <location>
        <begin position="963"/>
        <end position="982"/>
    </location>
</feature>
<protein>
    <submittedName>
        <fullName evidence="2">Cation/multidrug efflux pump</fullName>
    </submittedName>
</protein>
<dbReference type="STRING" id="45073.Lqui_2719"/>
<gene>
    <name evidence="2" type="ORF">Lqui_2719</name>
</gene>
<dbReference type="RefSeq" id="WP_058508781.1">
    <property type="nucleotide sequence ID" value="NZ_CAAAIK010000004.1"/>
</dbReference>
<sequence>MSSLANSAVKSKKVAWFLVLLLTITGTVCFFNLGRLEDPEFTVKTAIITTHYAGASAEQVELEVTDLLEKKIQEMSEVKDISSISRPGLSIIKVNIKNEYWSDRLPQVWDTLRKKLRDIQDKLPPGASLPVVGDDYGYVFGFLLAVSSDGYSYAELEHYTKILQKELSIVPGVARVDLWGVQEKRIYLDISNTQFSQLGITTADLERTLKLQNQVVDAGFVDFQEQRLRVVPTGEFTNAEAIGDLAITPELKVKTQKQSDEIIRIRDFAEVKEEYIDPPKQLMRYSGLPSIGIALAPLSGVNAVEVGKAIDARINEIQSALPKGIEIHKISWQSDIVAESINAFLINLLEAVVIVLIVLTFTMGFTAGMIIGVSGLILAILGTFIVMQLLHIDLQRVSLGALIIAMGMMVDNAIVVADGFMIRVKKGMDREAAAIEAADISAWPLLGATLVASMAFYPIFASSYDTGEYAGSLFTVIAVSLLLSWVLSQTVTPLLCISFMPQPKGTEDENQQYSSWFYKVYRSLLEAGIRYRFIFSLTMIALLILSIVGFRFVPIMYFPDSSRFQVMIDYWAPEGTRIQDVSADVKTLEKKLLDDTGVVSVSSFIGQGPPRFYLPVESEFPYSSYAQLIVNVKDLQEVDKLVASLPAWNEKTFPQSLVRVRKYAVGAFNNWKIAARFSGPANADPAILRNLADQAMAILKASPYAIDVRTDWRERVLQVVPDYQQERARWAGISRPDLAQALKRASDGIPIGLYREEDNLIPIILRQPLAERERAAVDLPTQQVSAALSGKTIPVAQVIDGIELSWTDPIIWRWDRKRAITVQCSPYQVTASTLRNSILPQFEKIKLPPGYTLTWDGEYKSSNESASALKPGLFPAIVIMLMIIVMLFNSYRPPLIIIAVIPFAMIGVTAGLLMTGVPFGFIALLGAMSLSGMMIKNSIVLLDQININLAEGMKPYEAVVSAGVSRLSPVVNAAVTTILGVIPLLQDVFWVSLAVTIMFGLTVGTIITMFLVPAFYCILYRIQDSGRSERDLKPHTPATK</sequence>
<evidence type="ECO:0000313" key="3">
    <source>
        <dbReference type="Proteomes" id="UP000054618"/>
    </source>
</evidence>
<accession>A0A0W0XLL8</accession>
<dbReference type="Pfam" id="PF00873">
    <property type="entry name" value="ACR_tran"/>
    <property type="match status" value="1"/>
</dbReference>
<feature type="transmembrane region" description="Helical" evidence="1">
    <location>
        <begin position="472"/>
        <end position="497"/>
    </location>
</feature>
<feature type="transmembrane region" description="Helical" evidence="1">
    <location>
        <begin position="533"/>
        <end position="558"/>
    </location>
</feature>
<feature type="transmembrane region" description="Helical" evidence="1">
    <location>
        <begin position="369"/>
        <end position="391"/>
    </location>
</feature>
<dbReference type="PRINTS" id="PR00702">
    <property type="entry name" value="ACRIFLAVINRP"/>
</dbReference>
<dbReference type="OrthoDB" id="9757940at2"/>
<reference evidence="2 3" key="1">
    <citation type="submission" date="2015-11" db="EMBL/GenBank/DDBJ databases">
        <title>Genomic analysis of 38 Legionella species identifies large and diverse effector repertoires.</title>
        <authorList>
            <person name="Burstein D."/>
            <person name="Amaro F."/>
            <person name="Zusman T."/>
            <person name="Lifshitz Z."/>
            <person name="Cohen O."/>
            <person name="Gilbert J.A."/>
            <person name="Pupko T."/>
            <person name="Shuman H.A."/>
            <person name="Segal G."/>
        </authorList>
    </citation>
    <scope>NUCLEOTIDE SEQUENCE [LARGE SCALE GENOMIC DNA]</scope>
    <source>
        <strain evidence="2 3">CDC#1442-AUS-E</strain>
    </source>
</reference>
<dbReference type="PATRIC" id="fig|45073.5.peg.2895"/>
<dbReference type="AlphaFoldDB" id="A0A0W0XLL8"/>
<dbReference type="EMBL" id="LNYS01000025">
    <property type="protein sequence ID" value="KTD45248.1"/>
    <property type="molecule type" value="Genomic_DNA"/>
</dbReference>
<dbReference type="SUPFAM" id="SSF82714">
    <property type="entry name" value="Multidrug efflux transporter AcrB TolC docking domain, DN and DC subdomains"/>
    <property type="match status" value="1"/>
</dbReference>
<dbReference type="PANTHER" id="PTHR32063:SF18">
    <property type="entry name" value="CATION EFFLUX SYSTEM PROTEIN"/>
    <property type="match status" value="1"/>
</dbReference>
<dbReference type="SUPFAM" id="SSF82693">
    <property type="entry name" value="Multidrug efflux transporter AcrB pore domain, PN1, PN2, PC1 and PC2 subdomains"/>
    <property type="match status" value="2"/>
</dbReference>
<dbReference type="GO" id="GO:0005886">
    <property type="term" value="C:plasma membrane"/>
    <property type="evidence" value="ECO:0007669"/>
    <property type="project" value="TreeGrafter"/>
</dbReference>
<organism evidence="2 3">
    <name type="scientific">Legionella quinlivanii</name>
    <dbReference type="NCBI Taxonomy" id="45073"/>
    <lineage>
        <taxon>Bacteria</taxon>
        <taxon>Pseudomonadati</taxon>
        <taxon>Pseudomonadota</taxon>
        <taxon>Gammaproteobacteria</taxon>
        <taxon>Legionellales</taxon>
        <taxon>Legionellaceae</taxon>
        <taxon>Legionella</taxon>
    </lineage>
</organism>
<evidence type="ECO:0000256" key="1">
    <source>
        <dbReference type="SAM" id="Phobius"/>
    </source>
</evidence>
<dbReference type="Gene3D" id="3.30.70.1440">
    <property type="entry name" value="Multidrug efflux transporter AcrB pore domain"/>
    <property type="match status" value="1"/>
</dbReference>
<feature type="transmembrane region" description="Helical" evidence="1">
    <location>
        <begin position="343"/>
        <end position="362"/>
    </location>
</feature>
<evidence type="ECO:0000313" key="2">
    <source>
        <dbReference type="EMBL" id="KTD45248.1"/>
    </source>
</evidence>
<dbReference type="Gene3D" id="1.20.1640.10">
    <property type="entry name" value="Multidrug efflux transporter AcrB transmembrane domain"/>
    <property type="match status" value="2"/>
</dbReference>
<comment type="caution">
    <text evidence="2">The sequence shown here is derived from an EMBL/GenBank/DDBJ whole genome shotgun (WGS) entry which is preliminary data.</text>
</comment>
<dbReference type="PANTHER" id="PTHR32063">
    <property type="match status" value="1"/>
</dbReference>
<keyword evidence="1" id="KW-1133">Transmembrane helix</keyword>
<dbReference type="Proteomes" id="UP000054618">
    <property type="component" value="Unassembled WGS sequence"/>
</dbReference>